<dbReference type="InterPro" id="IPR040976">
    <property type="entry name" value="Pkinase_fungal"/>
</dbReference>
<feature type="compositionally biased region" description="Acidic residues" evidence="1">
    <location>
        <begin position="662"/>
        <end position="672"/>
    </location>
</feature>
<dbReference type="PROSITE" id="PS00109">
    <property type="entry name" value="PROTEIN_KINASE_TYR"/>
    <property type="match status" value="1"/>
</dbReference>
<evidence type="ECO:0000313" key="4">
    <source>
        <dbReference type="Proteomes" id="UP000015241"/>
    </source>
</evidence>
<dbReference type="InParanoid" id="S8FS76"/>
<dbReference type="Proteomes" id="UP000015241">
    <property type="component" value="Unassembled WGS sequence"/>
</dbReference>
<dbReference type="InterPro" id="IPR008266">
    <property type="entry name" value="Tyr_kinase_AS"/>
</dbReference>
<evidence type="ECO:0000256" key="1">
    <source>
        <dbReference type="SAM" id="MobiDB-lite"/>
    </source>
</evidence>
<dbReference type="AlphaFoldDB" id="S8FS76"/>
<dbReference type="eggNOG" id="ENOG502SIZI">
    <property type="taxonomic scope" value="Eukaryota"/>
</dbReference>
<dbReference type="HOGENOM" id="CLU_006410_4_2_1"/>
<feature type="domain" description="Fungal-type protein kinase" evidence="2">
    <location>
        <begin position="205"/>
        <end position="594"/>
    </location>
</feature>
<gene>
    <name evidence="3" type="ORF">FOMPIDRAFT_1049062</name>
</gene>
<dbReference type="Pfam" id="PF17667">
    <property type="entry name" value="Pkinase_fungal"/>
    <property type="match status" value="1"/>
</dbReference>
<feature type="compositionally biased region" description="Basic and acidic residues" evidence="1">
    <location>
        <begin position="768"/>
        <end position="777"/>
    </location>
</feature>
<dbReference type="OrthoDB" id="2803809at2759"/>
<dbReference type="STRING" id="743788.S8FS76"/>
<protein>
    <recommendedName>
        <fullName evidence="2">Fungal-type protein kinase domain-containing protein</fullName>
    </recommendedName>
</protein>
<proteinExistence type="predicted"/>
<sequence length="777" mass="86857">MSQKIFDKCQCPADQKLVARNTSICPDKTDRGDYAGELRDGVCFYPTGDHAESAYKRSTPSTGDQASTTWAWVSLLTEVGTCHSDCAFGFAVKERPASLSELKATAANGADAAGGIGDADTAHGSSGDVDPTATASDPVILDPTLVSPIRATELVAPSAPVEVQSARDTVDSQCREPNLQQPEAPEKAKNARKHKAVMLLPNGKFAQKSLGQISEYVANILRRQHRLDLFTLYVYAGQAHIIRWDRAGAVISTPFDFEKNPSSLYRVTWRYAGMTREQRGYDPTVVLATQAEVEDMRACKCRPHEEWIAVARNEALNNPGWPVYKIVMSLHAMVDEEKLIPSTGNICPESKSDAKQHAFGSGKAYFIIGRRHFASSSLTGRGTKCSIAYDMSGKRLVFLKDYWRSYIDDKTSRPEGYILEHLRTRNVQKVPTPVAYEDVGIQEDALQQTRTQQFLPVDEKTGCISVVQRHHRLVVEEIGRPLETHRTPRELARVFRNVIRAHQQAYEHEVLHCDISARNILLWTYLDRNGKEKTIGILIDWDLARFLAILNAAAQPGRCGTWHFMSAALLTTPEKKHELADDLEAFIHTLRWTCLRFYDTGIELCHYVSSIFEAHKGVSGFQLLQDSALETLLKKLAIILQQHFLAEYPSLCTPVESREAEADLSDDDEEIDTLQRDGSRDKTSTSTHQAQTPCAVLSSHDGIIGAFASAPLDKTRWSRAVKRRDKFAEFNDSLVHQWSLESSGIRPSLKRSRPLDSSLDGSRPTKYSRTETNRYFA</sequence>
<dbReference type="PANTHER" id="PTHR38248:SF2">
    <property type="entry name" value="FUNK1 11"/>
    <property type="match status" value="1"/>
</dbReference>
<dbReference type="InterPro" id="IPR011009">
    <property type="entry name" value="Kinase-like_dom_sf"/>
</dbReference>
<feature type="region of interest" description="Disordered" evidence="1">
    <location>
        <begin position="659"/>
        <end position="692"/>
    </location>
</feature>
<accession>S8FS76</accession>
<name>S8FS76_FOMSC</name>
<dbReference type="GO" id="GO:0004672">
    <property type="term" value="F:protein kinase activity"/>
    <property type="evidence" value="ECO:0007669"/>
    <property type="project" value="InterPro"/>
</dbReference>
<dbReference type="PANTHER" id="PTHR38248">
    <property type="entry name" value="FUNK1 6"/>
    <property type="match status" value="1"/>
</dbReference>
<evidence type="ECO:0000313" key="3">
    <source>
        <dbReference type="EMBL" id="EPT01075.1"/>
    </source>
</evidence>
<feature type="compositionally biased region" description="Basic and acidic residues" evidence="1">
    <location>
        <begin position="673"/>
        <end position="683"/>
    </location>
</feature>
<feature type="region of interest" description="Disordered" evidence="1">
    <location>
        <begin position="746"/>
        <end position="777"/>
    </location>
</feature>
<keyword evidence="4" id="KW-1185">Reference proteome</keyword>
<evidence type="ECO:0000259" key="2">
    <source>
        <dbReference type="Pfam" id="PF17667"/>
    </source>
</evidence>
<dbReference type="EMBL" id="KE504144">
    <property type="protein sequence ID" value="EPT01075.1"/>
    <property type="molecule type" value="Genomic_DNA"/>
</dbReference>
<organism evidence="3 4">
    <name type="scientific">Fomitopsis schrenkii</name>
    <name type="common">Brown rot fungus</name>
    <dbReference type="NCBI Taxonomy" id="2126942"/>
    <lineage>
        <taxon>Eukaryota</taxon>
        <taxon>Fungi</taxon>
        <taxon>Dikarya</taxon>
        <taxon>Basidiomycota</taxon>
        <taxon>Agaricomycotina</taxon>
        <taxon>Agaricomycetes</taxon>
        <taxon>Polyporales</taxon>
        <taxon>Fomitopsis</taxon>
    </lineage>
</organism>
<dbReference type="SUPFAM" id="SSF56112">
    <property type="entry name" value="Protein kinase-like (PK-like)"/>
    <property type="match status" value="1"/>
</dbReference>
<reference evidence="3 4" key="1">
    <citation type="journal article" date="2012" name="Science">
        <title>The Paleozoic origin of enzymatic lignin decomposition reconstructed from 31 fungal genomes.</title>
        <authorList>
            <person name="Floudas D."/>
            <person name="Binder M."/>
            <person name="Riley R."/>
            <person name="Barry K."/>
            <person name="Blanchette R.A."/>
            <person name="Henrissat B."/>
            <person name="Martinez A.T."/>
            <person name="Otillar R."/>
            <person name="Spatafora J.W."/>
            <person name="Yadav J.S."/>
            <person name="Aerts A."/>
            <person name="Benoit I."/>
            <person name="Boyd A."/>
            <person name="Carlson A."/>
            <person name="Copeland A."/>
            <person name="Coutinho P.M."/>
            <person name="de Vries R.P."/>
            <person name="Ferreira P."/>
            <person name="Findley K."/>
            <person name="Foster B."/>
            <person name="Gaskell J."/>
            <person name="Glotzer D."/>
            <person name="Gorecki P."/>
            <person name="Heitman J."/>
            <person name="Hesse C."/>
            <person name="Hori C."/>
            <person name="Igarashi K."/>
            <person name="Jurgens J.A."/>
            <person name="Kallen N."/>
            <person name="Kersten P."/>
            <person name="Kohler A."/>
            <person name="Kuees U."/>
            <person name="Kumar T.K.A."/>
            <person name="Kuo A."/>
            <person name="LaButti K."/>
            <person name="Larrondo L.F."/>
            <person name="Lindquist E."/>
            <person name="Ling A."/>
            <person name="Lombard V."/>
            <person name="Lucas S."/>
            <person name="Lundell T."/>
            <person name="Martin R."/>
            <person name="McLaughlin D.J."/>
            <person name="Morgenstern I."/>
            <person name="Morin E."/>
            <person name="Murat C."/>
            <person name="Nagy L.G."/>
            <person name="Nolan M."/>
            <person name="Ohm R.A."/>
            <person name="Patyshakuliyeva A."/>
            <person name="Rokas A."/>
            <person name="Ruiz-Duenas F.J."/>
            <person name="Sabat G."/>
            <person name="Salamov A."/>
            <person name="Samejima M."/>
            <person name="Schmutz J."/>
            <person name="Slot J.C."/>
            <person name="St John F."/>
            <person name="Stenlid J."/>
            <person name="Sun H."/>
            <person name="Sun S."/>
            <person name="Syed K."/>
            <person name="Tsang A."/>
            <person name="Wiebenga A."/>
            <person name="Young D."/>
            <person name="Pisabarro A."/>
            <person name="Eastwood D.C."/>
            <person name="Martin F."/>
            <person name="Cullen D."/>
            <person name="Grigoriev I.V."/>
            <person name="Hibbett D.S."/>
        </authorList>
    </citation>
    <scope>NUCLEOTIDE SEQUENCE</scope>
    <source>
        <strain evidence="4">FP-58527</strain>
    </source>
</reference>
<dbReference type="Gene3D" id="1.10.510.10">
    <property type="entry name" value="Transferase(Phosphotransferase) domain 1"/>
    <property type="match status" value="1"/>
</dbReference>